<proteinExistence type="predicted"/>
<dbReference type="Gene3D" id="3.40.50.10490">
    <property type="entry name" value="Glucose-6-phosphate isomerase like protein, domain 1"/>
    <property type="match status" value="1"/>
</dbReference>
<dbReference type="CDD" id="cd05006">
    <property type="entry name" value="SIS_GmhA"/>
    <property type="match status" value="1"/>
</dbReference>
<accession>A0A3B0ZVK7</accession>
<dbReference type="InterPro" id="IPR035461">
    <property type="entry name" value="GmhA/DiaA"/>
</dbReference>
<dbReference type="Pfam" id="PF13580">
    <property type="entry name" value="SIS_2"/>
    <property type="match status" value="1"/>
</dbReference>
<dbReference type="PANTHER" id="PTHR30390">
    <property type="entry name" value="SEDOHEPTULOSE 7-PHOSPHATE ISOMERASE / DNAA INITIATOR-ASSOCIATING FACTOR FOR REPLICATION INITIATION"/>
    <property type="match status" value="1"/>
</dbReference>
<dbReference type="SUPFAM" id="SSF53697">
    <property type="entry name" value="SIS domain"/>
    <property type="match status" value="1"/>
</dbReference>
<dbReference type="EC" id="5.3.1.-" evidence="2"/>
<reference evidence="2" key="1">
    <citation type="submission" date="2018-06" db="EMBL/GenBank/DDBJ databases">
        <authorList>
            <person name="Zhirakovskaya E."/>
        </authorList>
    </citation>
    <scope>NUCLEOTIDE SEQUENCE</scope>
</reference>
<dbReference type="GO" id="GO:0016853">
    <property type="term" value="F:isomerase activity"/>
    <property type="evidence" value="ECO:0007669"/>
    <property type="project" value="UniProtKB-KW"/>
</dbReference>
<keyword evidence="2" id="KW-0413">Isomerase</keyword>
<organism evidence="2">
    <name type="scientific">hydrothermal vent metagenome</name>
    <dbReference type="NCBI Taxonomy" id="652676"/>
    <lineage>
        <taxon>unclassified sequences</taxon>
        <taxon>metagenomes</taxon>
        <taxon>ecological metagenomes</taxon>
    </lineage>
</organism>
<sequence length="198" mass="21575">MLTRTAFTTHAREFSSIVCAGTFSEKSTRELTHDQGIERLAHLLTDTRSRGGGLYIIGNGGSAAVASHAVTDFFNVGGLRAMTLHDSSTLTCFSNDYGYENAFSRRVERLLTANDVLIAISSSGQSKNIINACRSATTCAAKVITLSGFHNDNPLRQLGDINYWLDSDAYGMVEIGHLFLLHYLADLLGMDWSDENDG</sequence>
<name>A0A3B0ZVK7_9ZZZZ</name>
<evidence type="ECO:0000313" key="2">
    <source>
        <dbReference type="EMBL" id="VAW95771.1"/>
    </source>
</evidence>
<dbReference type="AlphaFoldDB" id="A0A3B0ZVK7"/>
<dbReference type="PANTHER" id="PTHR30390:SF7">
    <property type="entry name" value="PHOSPHOHEPTOSE ISOMERASE"/>
    <property type="match status" value="1"/>
</dbReference>
<dbReference type="InterPro" id="IPR050099">
    <property type="entry name" value="SIS_GmhA/DiaA_subfam"/>
</dbReference>
<dbReference type="GO" id="GO:1901135">
    <property type="term" value="P:carbohydrate derivative metabolic process"/>
    <property type="evidence" value="ECO:0007669"/>
    <property type="project" value="InterPro"/>
</dbReference>
<dbReference type="InterPro" id="IPR046348">
    <property type="entry name" value="SIS_dom_sf"/>
</dbReference>
<dbReference type="GO" id="GO:0097367">
    <property type="term" value="F:carbohydrate derivative binding"/>
    <property type="evidence" value="ECO:0007669"/>
    <property type="project" value="InterPro"/>
</dbReference>
<evidence type="ECO:0000259" key="1">
    <source>
        <dbReference type="PROSITE" id="PS51464"/>
    </source>
</evidence>
<dbReference type="EMBL" id="UOFU01000080">
    <property type="protein sequence ID" value="VAW95771.1"/>
    <property type="molecule type" value="Genomic_DNA"/>
</dbReference>
<dbReference type="PROSITE" id="PS51464">
    <property type="entry name" value="SIS"/>
    <property type="match status" value="1"/>
</dbReference>
<feature type="domain" description="SIS" evidence="1">
    <location>
        <begin position="44"/>
        <end position="195"/>
    </location>
</feature>
<gene>
    <name evidence="2" type="ORF">MNBD_GAMMA20-1987</name>
</gene>
<protein>
    <submittedName>
        <fullName evidence="2">Phosphoheptose isomerase</fullName>
        <ecNumber evidence="2">5.3.1.-</ecNumber>
    </submittedName>
</protein>
<dbReference type="InterPro" id="IPR001347">
    <property type="entry name" value="SIS_dom"/>
</dbReference>